<comment type="caution">
    <text evidence="17">The sequence shown here is derived from an EMBL/GenBank/DDBJ whole genome shotgun (WGS) entry which is preliminary data.</text>
</comment>
<feature type="domain" description="MATH" evidence="16">
    <location>
        <begin position="466"/>
        <end position="600"/>
    </location>
</feature>
<feature type="domain" description="BTB" evidence="15">
    <location>
        <begin position="905"/>
        <end position="989"/>
    </location>
</feature>
<dbReference type="Gene3D" id="3.30.710.10">
    <property type="entry name" value="Potassium Channel Kv1.1, Chain A"/>
    <property type="match status" value="1"/>
</dbReference>
<dbReference type="PROSITE" id="PS50097">
    <property type="entry name" value="BTB"/>
    <property type="match status" value="1"/>
</dbReference>
<comment type="similarity">
    <text evidence="3">Belongs to the carbohydrate kinase PfkB family.</text>
</comment>
<keyword evidence="9" id="KW-0067">ATP-binding</keyword>
<comment type="pathway">
    <text evidence="2">Purine metabolism; AMP biosynthesis via salvage pathway; AMP from adenosine: step 1/1.</text>
</comment>
<evidence type="ECO:0000256" key="14">
    <source>
        <dbReference type="SAM" id="MobiDB-lite"/>
    </source>
</evidence>
<dbReference type="SUPFAM" id="SSF54695">
    <property type="entry name" value="POZ domain"/>
    <property type="match status" value="1"/>
</dbReference>
<feature type="active site" description="Proton acceptor" evidence="13">
    <location>
        <position position="308"/>
    </location>
</feature>
<dbReference type="Proteomes" id="UP000663865">
    <property type="component" value="Unassembled WGS sequence"/>
</dbReference>
<reference evidence="17" key="1">
    <citation type="submission" date="2021-02" db="EMBL/GenBank/DDBJ databases">
        <authorList>
            <person name="Nowell W R."/>
        </authorList>
    </citation>
    <scope>NUCLEOTIDE SEQUENCE</scope>
</reference>
<feature type="region of interest" description="Disordered" evidence="14">
    <location>
        <begin position="616"/>
        <end position="686"/>
    </location>
</feature>
<evidence type="ECO:0000256" key="8">
    <source>
        <dbReference type="ARBA" id="ARBA00022777"/>
    </source>
</evidence>
<dbReference type="InterPro" id="IPR011333">
    <property type="entry name" value="SKP1/BTB/POZ_sf"/>
</dbReference>
<dbReference type="GO" id="GO:0006144">
    <property type="term" value="P:purine nucleobase metabolic process"/>
    <property type="evidence" value="ECO:0007669"/>
    <property type="project" value="TreeGrafter"/>
</dbReference>
<dbReference type="GO" id="GO:0006166">
    <property type="term" value="P:purine ribonucleoside salvage"/>
    <property type="evidence" value="ECO:0007669"/>
    <property type="project" value="UniProtKB-KW"/>
</dbReference>
<dbReference type="Gene3D" id="1.25.40.420">
    <property type="match status" value="1"/>
</dbReference>
<evidence type="ECO:0000256" key="10">
    <source>
        <dbReference type="ARBA" id="ARBA00022842"/>
    </source>
</evidence>
<dbReference type="CDD" id="cd01168">
    <property type="entry name" value="adenosine_kinase"/>
    <property type="match status" value="1"/>
</dbReference>
<dbReference type="GO" id="GO:0044209">
    <property type="term" value="P:AMP salvage"/>
    <property type="evidence" value="ECO:0007669"/>
    <property type="project" value="UniProtKB-UniPathway"/>
</dbReference>
<evidence type="ECO:0000256" key="1">
    <source>
        <dbReference type="ARBA" id="ARBA00001946"/>
    </source>
</evidence>
<evidence type="ECO:0000256" key="13">
    <source>
        <dbReference type="PIRSR" id="PIRSR601805-1"/>
    </source>
</evidence>
<keyword evidence="5" id="KW-0808">Transferase</keyword>
<evidence type="ECO:0000256" key="7">
    <source>
        <dbReference type="ARBA" id="ARBA00022741"/>
    </source>
</evidence>
<evidence type="ECO:0000256" key="11">
    <source>
        <dbReference type="ARBA" id="ARBA00051362"/>
    </source>
</evidence>
<feature type="compositionally biased region" description="Low complexity" evidence="14">
    <location>
        <begin position="639"/>
        <end position="686"/>
    </location>
</feature>
<dbReference type="Pfam" id="PF00294">
    <property type="entry name" value="PfkB"/>
    <property type="match status" value="1"/>
</dbReference>
<evidence type="ECO:0000256" key="5">
    <source>
        <dbReference type="ARBA" id="ARBA00022679"/>
    </source>
</evidence>
<dbReference type="FunFam" id="3.40.1190.20:FF:000076">
    <property type="entry name" value="Adenosine kinase"/>
    <property type="match status" value="1"/>
</dbReference>
<evidence type="ECO:0000313" key="18">
    <source>
        <dbReference type="Proteomes" id="UP000663865"/>
    </source>
</evidence>
<dbReference type="SUPFAM" id="SSF53613">
    <property type="entry name" value="Ribokinase-like"/>
    <property type="match status" value="1"/>
</dbReference>
<feature type="region of interest" description="Disordered" evidence="14">
    <location>
        <begin position="819"/>
        <end position="853"/>
    </location>
</feature>
<evidence type="ECO:0000256" key="6">
    <source>
        <dbReference type="ARBA" id="ARBA00022726"/>
    </source>
</evidence>
<dbReference type="EMBL" id="CAJNYV010000111">
    <property type="protein sequence ID" value="CAF3343497.1"/>
    <property type="molecule type" value="Genomic_DNA"/>
</dbReference>
<keyword evidence="7" id="KW-0547">Nucleotide-binding</keyword>
<feature type="compositionally biased region" description="Low complexity" evidence="14">
    <location>
        <begin position="1089"/>
        <end position="1125"/>
    </location>
</feature>
<feature type="region of interest" description="Disordered" evidence="14">
    <location>
        <begin position="747"/>
        <end position="775"/>
    </location>
</feature>
<dbReference type="GO" id="GO:0004001">
    <property type="term" value="F:adenosine kinase activity"/>
    <property type="evidence" value="ECO:0007669"/>
    <property type="project" value="UniProtKB-EC"/>
</dbReference>
<dbReference type="EC" id="2.7.1.20" evidence="4"/>
<evidence type="ECO:0000259" key="16">
    <source>
        <dbReference type="PROSITE" id="PS50144"/>
    </source>
</evidence>
<comment type="cofactor">
    <cofactor evidence="1">
        <name>Mg(2+)</name>
        <dbReference type="ChEBI" id="CHEBI:18420"/>
    </cofactor>
</comment>
<dbReference type="InterPro" id="IPR000210">
    <property type="entry name" value="BTB/POZ_dom"/>
</dbReference>
<dbReference type="PANTHER" id="PTHR45769:SF3">
    <property type="entry name" value="ADENOSINE KINASE"/>
    <property type="match status" value="1"/>
</dbReference>
<organism evidence="17 18">
    <name type="scientific">Rotaria socialis</name>
    <dbReference type="NCBI Taxonomy" id="392032"/>
    <lineage>
        <taxon>Eukaryota</taxon>
        <taxon>Metazoa</taxon>
        <taxon>Spiralia</taxon>
        <taxon>Gnathifera</taxon>
        <taxon>Rotifera</taxon>
        <taxon>Eurotatoria</taxon>
        <taxon>Bdelloidea</taxon>
        <taxon>Philodinida</taxon>
        <taxon>Philodinidae</taxon>
        <taxon>Rotaria</taxon>
    </lineage>
</organism>
<dbReference type="Gene3D" id="3.30.1110.10">
    <property type="match status" value="1"/>
</dbReference>
<dbReference type="PANTHER" id="PTHR45769">
    <property type="entry name" value="ADENOSINE KINASE"/>
    <property type="match status" value="1"/>
</dbReference>
<proteinExistence type="inferred from homology"/>
<feature type="region of interest" description="Disordered" evidence="14">
    <location>
        <begin position="426"/>
        <end position="455"/>
    </location>
</feature>
<feature type="compositionally biased region" description="Low complexity" evidence="14">
    <location>
        <begin position="426"/>
        <end position="442"/>
    </location>
</feature>
<feature type="compositionally biased region" description="Basic residues" evidence="14">
    <location>
        <begin position="749"/>
        <end position="758"/>
    </location>
</feature>
<evidence type="ECO:0000256" key="3">
    <source>
        <dbReference type="ARBA" id="ARBA00010688"/>
    </source>
</evidence>
<dbReference type="Pfam" id="PF22486">
    <property type="entry name" value="MATH_2"/>
    <property type="match status" value="1"/>
</dbReference>
<dbReference type="GO" id="GO:0005634">
    <property type="term" value="C:nucleus"/>
    <property type="evidence" value="ECO:0007669"/>
    <property type="project" value="TreeGrafter"/>
</dbReference>
<dbReference type="CDD" id="cd18186">
    <property type="entry name" value="BTB_POZ_ZBTB_KLHL-like"/>
    <property type="match status" value="1"/>
</dbReference>
<evidence type="ECO:0000256" key="9">
    <source>
        <dbReference type="ARBA" id="ARBA00022840"/>
    </source>
</evidence>
<dbReference type="Pfam" id="PF00651">
    <property type="entry name" value="BTB"/>
    <property type="match status" value="1"/>
</dbReference>
<feature type="compositionally biased region" description="Low complexity" evidence="14">
    <location>
        <begin position="759"/>
        <end position="775"/>
    </location>
</feature>
<dbReference type="PROSITE" id="PS50144">
    <property type="entry name" value="MATH"/>
    <property type="match status" value="1"/>
</dbReference>
<keyword evidence="6" id="KW-0660">Purine salvage</keyword>
<evidence type="ECO:0000259" key="15">
    <source>
        <dbReference type="PROSITE" id="PS50097"/>
    </source>
</evidence>
<keyword evidence="10" id="KW-0460">Magnesium</keyword>
<protein>
    <recommendedName>
        <fullName evidence="12">Adenosine kinase</fullName>
        <ecNumber evidence="4">2.7.1.20</ecNumber>
    </recommendedName>
</protein>
<feature type="region of interest" description="Disordered" evidence="14">
    <location>
        <begin position="1089"/>
        <end position="1132"/>
    </location>
</feature>
<keyword evidence="8" id="KW-0418">Kinase</keyword>
<dbReference type="InterPro" id="IPR008974">
    <property type="entry name" value="TRAF-like"/>
</dbReference>
<dbReference type="Gene3D" id="3.40.1190.20">
    <property type="match status" value="1"/>
</dbReference>
<dbReference type="CDD" id="cd00121">
    <property type="entry name" value="MATH"/>
    <property type="match status" value="1"/>
</dbReference>
<comment type="catalytic activity">
    <reaction evidence="11">
        <text>adenosine + ATP = AMP + ADP + H(+)</text>
        <dbReference type="Rhea" id="RHEA:20824"/>
        <dbReference type="ChEBI" id="CHEBI:15378"/>
        <dbReference type="ChEBI" id="CHEBI:16335"/>
        <dbReference type="ChEBI" id="CHEBI:30616"/>
        <dbReference type="ChEBI" id="CHEBI:456215"/>
        <dbReference type="ChEBI" id="CHEBI:456216"/>
        <dbReference type="EC" id="2.7.1.20"/>
    </reaction>
</comment>
<dbReference type="InterPro" id="IPR002083">
    <property type="entry name" value="MATH/TRAF_dom"/>
</dbReference>
<gene>
    <name evidence="17" type="ORF">KIK155_LOCUS2941</name>
</gene>
<name>A0A817VEZ8_9BILA</name>
<sequence length="1132" mass="125495">MASSTLEKLADGTIFGIGNPLLDISAEVPVSFLEAYNLKANDAILAGSQHKDLNETILRDYPNHQFVAGGSTQNSMRAATWILQQPGVCVYTGCVGQDKYHQLLHDAASKSGLTLAYQIYENPAEHVQTGTCAVLITGNDRSLVANLGAANHFTIDHFNDPKNHEHVEKAKIFYTAGFFYTVSPDTVMRLCEHADQTNKLFCTNLSAPFVCEFFGDRLMKAIPYVDYLFGNETESRSFAKNQLNLDTLDVKEIAKALSELPKKNSKRPRVVIITQGADPTILAIAGQNIQEFPVKKPSKIIDTNGAGDSFVGGFLAYLALGKSNEEAIQAGAYCAYECIQQSGCTYPEKPSFDAKTFINKYKTFQHVIIKIEIRKRKQNITLVFFYSSINFDKMDNNSNNNRTSATANSSSNTNASTTTAITATTTNASGSSAASSTATSSSIRQSHKRTFSESDSSSRTERHLCSFSHLWIINYLSSYIDDSNSTCLQSESFSPVNTPYSNTRWSLKLYPRGLNEKQHANNNIAIFLKYVSGTMPTIKAKAEFSVVSRNNELVMLRSTNFHTFSSGNDWGYSEFLDGNYLNSRRNDLITDDRLRVYVRVVLVDEKETTTGDLIRHAHHHHHHHPSSILPPPPPPPLPSSQHPNQQQQTSTTPKIQASTSSSSASSSTATSMNNSNPSSTSTTSSTMISGLFSDDKERFKSLEFLSNQIKTLLDDERFADVHIHVISKQSISIQPQPQQQTIIIDDHKKPNRTKHPRLSSKQQQQQQHHPSCSSCHCTSEKIKSSSTTNEQISDHHEQSSSVLCKDSESDIFDCRHSTNVSSQNYTSSSSSSVTPTIRRTTRSTSSLLSRIAQSSTSSSSVESNCSTSFIEPSSSDICSSSSLLSLSSTTKRCSCICHCQDNTEQDIHLEIQQSQLKYANVTPLATFHAHKAVLMSRSSSFATQIRHSTNYNKIDSKLPSIDLYIDDLDPLTVRIMLIYIYTGRLVTSNDDMKTNINAIDLFRAAVKYDLHELRQLAKSTMLDALKVDNAIEMLEVSDQANDVSLKQQVLAFIRSNASAVSKTNNWLQFTKRYPHLVIDAFRSLVTPPSTTNTKLNNNTTTTTTTTANNNNNNNTFHSTSLTTTSKQFSKYD</sequence>
<evidence type="ECO:0000313" key="17">
    <source>
        <dbReference type="EMBL" id="CAF3343497.1"/>
    </source>
</evidence>
<evidence type="ECO:0000256" key="12">
    <source>
        <dbReference type="ARBA" id="ARBA00068771"/>
    </source>
</evidence>
<evidence type="ECO:0000256" key="4">
    <source>
        <dbReference type="ARBA" id="ARBA00012119"/>
    </source>
</evidence>
<dbReference type="PRINTS" id="PR00989">
    <property type="entry name" value="ADENOKINASE"/>
</dbReference>
<evidence type="ECO:0000256" key="2">
    <source>
        <dbReference type="ARBA" id="ARBA00004801"/>
    </source>
</evidence>
<dbReference type="PROSITE" id="PS00584">
    <property type="entry name" value="PFKB_KINASES_2"/>
    <property type="match status" value="1"/>
</dbReference>
<dbReference type="SMART" id="SM00225">
    <property type="entry name" value="BTB"/>
    <property type="match status" value="1"/>
</dbReference>
<accession>A0A817VEZ8</accession>
<dbReference type="InterPro" id="IPR001805">
    <property type="entry name" value="Adenokinase"/>
</dbReference>
<dbReference type="UniPathway" id="UPA00588">
    <property type="reaction ID" value="UER00659"/>
</dbReference>
<dbReference type="InterPro" id="IPR002173">
    <property type="entry name" value="Carboh/pur_kinase_PfkB_CS"/>
</dbReference>
<dbReference type="InterPro" id="IPR011611">
    <property type="entry name" value="PfkB_dom"/>
</dbReference>
<dbReference type="InterPro" id="IPR029056">
    <property type="entry name" value="Ribokinase-like"/>
</dbReference>
<feature type="compositionally biased region" description="Pro residues" evidence="14">
    <location>
        <begin position="628"/>
        <end position="638"/>
    </location>
</feature>
<dbReference type="Gene3D" id="2.60.210.10">
    <property type="entry name" value="Apoptosis, Tumor Necrosis Factor Receptor Associated Protein 2, Chain A"/>
    <property type="match status" value="1"/>
</dbReference>
<feature type="compositionally biased region" description="Basic residues" evidence="14">
    <location>
        <begin position="616"/>
        <end position="625"/>
    </location>
</feature>
<dbReference type="SUPFAM" id="SSF49599">
    <property type="entry name" value="TRAF domain-like"/>
    <property type="match status" value="1"/>
</dbReference>
<dbReference type="GO" id="GO:0005829">
    <property type="term" value="C:cytosol"/>
    <property type="evidence" value="ECO:0007669"/>
    <property type="project" value="TreeGrafter"/>
</dbReference>
<dbReference type="GO" id="GO:0005524">
    <property type="term" value="F:ATP binding"/>
    <property type="evidence" value="ECO:0007669"/>
    <property type="project" value="UniProtKB-KW"/>
</dbReference>
<dbReference type="AlphaFoldDB" id="A0A817VEZ8"/>